<evidence type="ECO:0000256" key="1">
    <source>
        <dbReference type="SAM" id="MobiDB-lite"/>
    </source>
</evidence>
<accession>A0A367YV66</accession>
<dbReference type="EMBL" id="QOUI01000005">
    <property type="protein sequence ID" value="RCK69647.1"/>
    <property type="molecule type" value="Genomic_DNA"/>
</dbReference>
<gene>
    <name evidence="2" type="ORF">DT076_09305</name>
</gene>
<feature type="region of interest" description="Disordered" evidence="1">
    <location>
        <begin position="1"/>
        <end position="22"/>
    </location>
</feature>
<evidence type="ECO:0000313" key="3">
    <source>
        <dbReference type="Proteomes" id="UP000252770"/>
    </source>
</evidence>
<dbReference type="AlphaFoldDB" id="A0A367YV66"/>
<name>A0A367YV66_9ACTN</name>
<keyword evidence="3" id="KW-1185">Reference proteome</keyword>
<dbReference type="Proteomes" id="UP000252770">
    <property type="component" value="Unassembled WGS sequence"/>
</dbReference>
<sequence length="305" mass="34083">MKPRSEGDPAPDGAGPDSGTPWFSDTFAGALRARGWTLTALRRQLVERGNPVSLSTLSYWRSGQRVPEGADSRLVVRDIEEILGLEPDELQRSVPPSRRLGPRGPARADRLLARDGVPEIFAELGLDDLMNGLYVEWLHRWVDIGPDGAPTAFGNRGLYRAGRPGIERLAEMYVALSQDSDPFATIETIGCSLGRVIRRPEAKVSVAELLLPRPLHLGEEVMLEWTMRPQHAVPAQRFECYTEQRNQEILASVRFHPDRLPAWVERYTDSEGGSELYPAQVDGFTVVHHRQRNFGPGTLGVRWGY</sequence>
<dbReference type="RefSeq" id="WP_114126408.1">
    <property type="nucleotide sequence ID" value="NZ_QOUI01000005.1"/>
</dbReference>
<proteinExistence type="predicted"/>
<evidence type="ECO:0000313" key="2">
    <source>
        <dbReference type="EMBL" id="RCK69647.1"/>
    </source>
</evidence>
<organism evidence="2 3">
    <name type="scientific">Desertihabitans brevis</name>
    <dbReference type="NCBI Taxonomy" id="2268447"/>
    <lineage>
        <taxon>Bacteria</taxon>
        <taxon>Bacillati</taxon>
        <taxon>Actinomycetota</taxon>
        <taxon>Actinomycetes</taxon>
        <taxon>Propionibacteriales</taxon>
        <taxon>Propionibacteriaceae</taxon>
        <taxon>Desertihabitans</taxon>
    </lineage>
</organism>
<reference evidence="2 3" key="1">
    <citation type="submission" date="2018-07" db="EMBL/GenBank/DDBJ databases">
        <title>Desertimonas flava gen. nov. sp. nov.</title>
        <authorList>
            <person name="Liu S."/>
        </authorList>
    </citation>
    <scope>NUCLEOTIDE SEQUENCE [LARGE SCALE GENOMIC DNA]</scope>
    <source>
        <strain evidence="2 3">16Sb5-5</strain>
    </source>
</reference>
<comment type="caution">
    <text evidence="2">The sequence shown here is derived from an EMBL/GenBank/DDBJ whole genome shotgun (WGS) entry which is preliminary data.</text>
</comment>
<protein>
    <submittedName>
        <fullName evidence="2">Uncharacterized protein</fullName>
    </submittedName>
</protein>